<keyword evidence="3" id="KW-1185">Reference proteome</keyword>
<dbReference type="AlphaFoldDB" id="A0AAE0ILQ0"/>
<proteinExistence type="predicted"/>
<accession>A0AAE0ILQ0</accession>
<feature type="region of interest" description="Disordered" evidence="1">
    <location>
        <begin position="40"/>
        <end position="89"/>
    </location>
</feature>
<feature type="compositionally biased region" description="Low complexity" evidence="1">
    <location>
        <begin position="72"/>
        <end position="89"/>
    </location>
</feature>
<feature type="compositionally biased region" description="Basic and acidic residues" evidence="1">
    <location>
        <begin position="49"/>
        <end position="71"/>
    </location>
</feature>
<name>A0AAE0ILQ0_9PEZI</name>
<evidence type="ECO:0000313" key="2">
    <source>
        <dbReference type="EMBL" id="KAK3327329.1"/>
    </source>
</evidence>
<reference evidence="2" key="1">
    <citation type="journal article" date="2023" name="Mol. Phylogenet. Evol.">
        <title>Genome-scale phylogeny and comparative genomics of the fungal order Sordariales.</title>
        <authorList>
            <person name="Hensen N."/>
            <person name="Bonometti L."/>
            <person name="Westerberg I."/>
            <person name="Brannstrom I.O."/>
            <person name="Guillou S."/>
            <person name="Cros-Aarteil S."/>
            <person name="Calhoun S."/>
            <person name="Haridas S."/>
            <person name="Kuo A."/>
            <person name="Mondo S."/>
            <person name="Pangilinan J."/>
            <person name="Riley R."/>
            <person name="LaButti K."/>
            <person name="Andreopoulos B."/>
            <person name="Lipzen A."/>
            <person name="Chen C."/>
            <person name="Yan M."/>
            <person name="Daum C."/>
            <person name="Ng V."/>
            <person name="Clum A."/>
            <person name="Steindorff A."/>
            <person name="Ohm R.A."/>
            <person name="Martin F."/>
            <person name="Silar P."/>
            <person name="Natvig D.O."/>
            <person name="Lalanne C."/>
            <person name="Gautier V."/>
            <person name="Ament-Velasquez S.L."/>
            <person name="Kruys A."/>
            <person name="Hutchinson M.I."/>
            <person name="Powell A.J."/>
            <person name="Barry K."/>
            <person name="Miller A.N."/>
            <person name="Grigoriev I.V."/>
            <person name="Debuchy R."/>
            <person name="Gladieux P."/>
            <person name="Hiltunen Thoren M."/>
            <person name="Johannesson H."/>
        </authorList>
    </citation>
    <scope>NUCLEOTIDE SEQUENCE</scope>
    <source>
        <strain evidence="2">SMH4131-1</strain>
    </source>
</reference>
<sequence>MQCLWALLKVNRLDSEPCLLANRSVMIHVYCGGRPPLPTFHTPAWKQHGRPDSRDGADRPKRRRDEQDDRQGWTQTRTQTCTTLQPAGSQPHPLTHLPTHCTHQCHLITTVDTDWRTDNDYQTSLNVHHGAKCSVFKFSIKLDGLRRNQCVQTSSSTERTRLAGLVRAPMARNQLATHGISKVLTAYMLKLEPPLPCCGKSAFYSPGAKVIAGEVL</sequence>
<reference evidence="2" key="2">
    <citation type="submission" date="2023-06" db="EMBL/GenBank/DDBJ databases">
        <authorList>
            <consortium name="Lawrence Berkeley National Laboratory"/>
            <person name="Haridas S."/>
            <person name="Hensen N."/>
            <person name="Bonometti L."/>
            <person name="Westerberg I."/>
            <person name="Brannstrom I.O."/>
            <person name="Guillou S."/>
            <person name="Cros-Aarteil S."/>
            <person name="Calhoun S."/>
            <person name="Kuo A."/>
            <person name="Mondo S."/>
            <person name="Pangilinan J."/>
            <person name="Riley R."/>
            <person name="Labutti K."/>
            <person name="Andreopoulos B."/>
            <person name="Lipzen A."/>
            <person name="Chen C."/>
            <person name="Yanf M."/>
            <person name="Daum C."/>
            <person name="Ng V."/>
            <person name="Clum A."/>
            <person name="Steindorff A."/>
            <person name="Ohm R."/>
            <person name="Martin F."/>
            <person name="Silar P."/>
            <person name="Natvig D."/>
            <person name="Lalanne C."/>
            <person name="Gautier V."/>
            <person name="Ament-Velasquez S.L."/>
            <person name="Kruys A."/>
            <person name="Hutchinson M.I."/>
            <person name="Powell A.J."/>
            <person name="Barry K."/>
            <person name="Miller A.N."/>
            <person name="Grigoriev I.V."/>
            <person name="Debuchy R."/>
            <person name="Gladieux P."/>
            <person name="Thoren M.H."/>
            <person name="Johannesson H."/>
        </authorList>
    </citation>
    <scope>NUCLEOTIDE SEQUENCE</scope>
    <source>
        <strain evidence="2">SMH4131-1</strain>
    </source>
</reference>
<comment type="caution">
    <text evidence="2">The sequence shown here is derived from an EMBL/GenBank/DDBJ whole genome shotgun (WGS) entry which is preliminary data.</text>
</comment>
<dbReference type="Proteomes" id="UP001286456">
    <property type="component" value="Unassembled WGS sequence"/>
</dbReference>
<organism evidence="2 3">
    <name type="scientific">Cercophora scortea</name>
    <dbReference type="NCBI Taxonomy" id="314031"/>
    <lineage>
        <taxon>Eukaryota</taxon>
        <taxon>Fungi</taxon>
        <taxon>Dikarya</taxon>
        <taxon>Ascomycota</taxon>
        <taxon>Pezizomycotina</taxon>
        <taxon>Sordariomycetes</taxon>
        <taxon>Sordariomycetidae</taxon>
        <taxon>Sordariales</taxon>
        <taxon>Lasiosphaeriaceae</taxon>
        <taxon>Cercophora</taxon>
    </lineage>
</organism>
<protein>
    <submittedName>
        <fullName evidence="2">Uncharacterized protein</fullName>
    </submittedName>
</protein>
<dbReference type="EMBL" id="JAUEPO010000003">
    <property type="protein sequence ID" value="KAK3327329.1"/>
    <property type="molecule type" value="Genomic_DNA"/>
</dbReference>
<gene>
    <name evidence="2" type="ORF">B0T19DRAFT_159745</name>
</gene>
<evidence type="ECO:0000256" key="1">
    <source>
        <dbReference type="SAM" id="MobiDB-lite"/>
    </source>
</evidence>
<evidence type="ECO:0000313" key="3">
    <source>
        <dbReference type="Proteomes" id="UP001286456"/>
    </source>
</evidence>